<evidence type="ECO:0000313" key="6">
    <source>
        <dbReference type="Proteomes" id="UP001500954"/>
    </source>
</evidence>
<dbReference type="SMART" id="SM00089">
    <property type="entry name" value="PKD"/>
    <property type="match status" value="2"/>
</dbReference>
<evidence type="ECO:0000256" key="1">
    <source>
        <dbReference type="ARBA" id="ARBA00004613"/>
    </source>
</evidence>
<dbReference type="InterPro" id="IPR011050">
    <property type="entry name" value="Pectin_lyase_fold/virulence"/>
</dbReference>
<feature type="domain" description="PKD/Chitinase" evidence="4">
    <location>
        <begin position="1049"/>
        <end position="1115"/>
    </location>
</feature>
<keyword evidence="6" id="KW-1185">Reference proteome</keyword>
<dbReference type="NCBIfam" id="NF033679">
    <property type="entry name" value="DNRLRE_dom"/>
    <property type="match status" value="2"/>
</dbReference>
<dbReference type="Pfam" id="PF16315">
    <property type="entry name" value="DUF4955"/>
    <property type="match status" value="1"/>
</dbReference>
<dbReference type="InterPro" id="IPR013783">
    <property type="entry name" value="Ig-like_fold"/>
</dbReference>
<feature type="domain" description="PKD/Chitinase" evidence="4">
    <location>
        <begin position="939"/>
        <end position="1028"/>
    </location>
</feature>
<comment type="caution">
    <text evidence="5">The sequence shown here is derived from an EMBL/GenBank/DDBJ whole genome shotgun (WGS) entry which is preliminary data.</text>
</comment>
<evidence type="ECO:0000313" key="5">
    <source>
        <dbReference type="EMBL" id="GAA3571400.1"/>
    </source>
</evidence>
<organism evidence="5 6">
    <name type="scientific">Snuella lapsa</name>
    <dbReference type="NCBI Taxonomy" id="870481"/>
    <lineage>
        <taxon>Bacteria</taxon>
        <taxon>Pseudomonadati</taxon>
        <taxon>Bacteroidota</taxon>
        <taxon>Flavobacteriia</taxon>
        <taxon>Flavobacteriales</taxon>
        <taxon>Flavobacteriaceae</taxon>
        <taxon>Snuella</taxon>
    </lineage>
</organism>
<dbReference type="SUPFAM" id="SSF51126">
    <property type="entry name" value="Pectin lyase-like"/>
    <property type="match status" value="1"/>
</dbReference>
<reference evidence="6" key="1">
    <citation type="journal article" date="2019" name="Int. J. Syst. Evol. Microbiol.">
        <title>The Global Catalogue of Microorganisms (GCM) 10K type strain sequencing project: providing services to taxonomists for standard genome sequencing and annotation.</title>
        <authorList>
            <consortium name="The Broad Institute Genomics Platform"/>
            <consortium name="The Broad Institute Genome Sequencing Center for Infectious Disease"/>
            <person name="Wu L."/>
            <person name="Ma J."/>
        </authorList>
    </citation>
    <scope>NUCLEOTIDE SEQUENCE [LARGE SCALE GENOMIC DNA]</scope>
    <source>
        <strain evidence="6">JCM 17111</strain>
    </source>
</reference>
<keyword evidence="2" id="KW-0964">Secreted</keyword>
<evidence type="ECO:0000256" key="3">
    <source>
        <dbReference type="ARBA" id="ARBA00022729"/>
    </source>
</evidence>
<keyword evidence="3" id="KW-0732">Signal</keyword>
<dbReference type="Pfam" id="PF24517">
    <property type="entry name" value="CBM96"/>
    <property type="match status" value="2"/>
</dbReference>
<protein>
    <recommendedName>
        <fullName evidence="4">PKD/Chitinase domain-containing protein</fullName>
    </recommendedName>
</protein>
<accession>A0ABP6XRB7</accession>
<dbReference type="EMBL" id="BAABCY010000058">
    <property type="protein sequence ID" value="GAA3571400.1"/>
    <property type="molecule type" value="Genomic_DNA"/>
</dbReference>
<dbReference type="Pfam" id="PF17957">
    <property type="entry name" value="Big_7"/>
    <property type="match status" value="1"/>
</dbReference>
<dbReference type="Pfam" id="PF18962">
    <property type="entry name" value="Por_Secre_tail"/>
    <property type="match status" value="1"/>
</dbReference>
<evidence type="ECO:0000256" key="2">
    <source>
        <dbReference type="ARBA" id="ARBA00022525"/>
    </source>
</evidence>
<proteinExistence type="predicted"/>
<dbReference type="Gene3D" id="2.160.20.10">
    <property type="entry name" value="Single-stranded right-handed beta-helix, Pectin lyase-like"/>
    <property type="match status" value="1"/>
</dbReference>
<dbReference type="InterPro" id="IPR024535">
    <property type="entry name" value="RHGA/B-epi-like_pectate_lyase"/>
</dbReference>
<comment type="subcellular location">
    <subcellularLocation>
        <location evidence="1">Secreted</location>
    </subcellularLocation>
</comment>
<dbReference type="InterPro" id="IPR055372">
    <property type="entry name" value="CBM96"/>
</dbReference>
<dbReference type="InterPro" id="IPR035986">
    <property type="entry name" value="PKD_dom_sf"/>
</dbReference>
<dbReference type="Gene3D" id="2.60.40.10">
    <property type="entry name" value="Immunoglobulins"/>
    <property type="match status" value="2"/>
</dbReference>
<evidence type="ECO:0000259" key="4">
    <source>
        <dbReference type="SMART" id="SM00089"/>
    </source>
</evidence>
<dbReference type="InterPro" id="IPR032532">
    <property type="entry name" value="DUF4955"/>
</dbReference>
<dbReference type="Proteomes" id="UP001500954">
    <property type="component" value="Unassembled WGS sequence"/>
</dbReference>
<dbReference type="InterPro" id="IPR022409">
    <property type="entry name" value="PKD/Chitinase_dom"/>
</dbReference>
<dbReference type="SUPFAM" id="SSF49299">
    <property type="entry name" value="PKD domain"/>
    <property type="match status" value="2"/>
</dbReference>
<name>A0ABP6XRB7_9FLAO</name>
<dbReference type="InterPro" id="IPR012334">
    <property type="entry name" value="Pectin_lyas_fold"/>
</dbReference>
<dbReference type="InterPro" id="IPR026444">
    <property type="entry name" value="Secre_tail"/>
</dbReference>
<sequence>MIIVVNISIYKIYAQAPEIWKRYTGEIADPNIPVLPDYSYAGYLRGEQAIPAGFNYQVFDVTDPVYGAIPDDENSDQVAIQAAIDAAEANGSGIVYFPSGEYLVNTDPNDTSPITINSSNVILKGSGSIPGGTIINMKNYMRLPSGVSTWNNSPMFVFKPINTPTIESTEITNNSQRGDNFVYVDNPDLFLNQKYCRLVMNANTDANTTYLDGKTPRSVWTSIINNGVALQEIHEIESIDITNKKVYFKDPVIDNINASNNWKAQTFTLLEHCGFEDIHFKANFTDAFVHHKDYIHDYGWKAVKMSSVAHSWVRRSRFTNVSNSVKITASSYASSLLNNLVDGNGGHALSIVDGGSTRILQGLIWDNTSPGQWHGADMSGKTCGSVVWRIEAPKKYGMDLHGSMPRTNLIDLYTMAWVSGAGGSYVNLPNHLTGLTMWNVKRTGTSSTTVNLWNDCGSNYCGLAIVNPIIVGYHGNASTTFNQAHVKYEESNGTKVNIESLYEAQLEYRLGAKPAWVDTVLDEWNILIDDWYATNTLEYQPRGDAHVRSGTYGDTNYGGSNNLEVKHDGGSYERRVFLSFDLSGLQNVSSAKLRLTPNTYGNTDYNVKYVSDDTWDESTINWNNKPNATTLLDTQPGGSGPIEWDITNQVQSEINGDGILSLELTGVSLGVYGNFYSKEYGDKASRPTLIVDLADDEIGAMEDAYVRSGSHANNTYNNTNLEVKNDVEGYARQTYLKFDLSSIDRKIISAKLQLVPKLGTDPDNGVIHDVKFVSNDNWSETSITWNNKPSASTLLDSQTVQKTGTAISWDVTVQAESERLGDGYLSIQLSSNSNTYINYGSRESGGNKPKLILKFASANVDAPTLEVVQPTHTEATGSIQVISAIENLSFSLNGVTFDNTTGFFENLESGNYTVYAKNADGQVSLGSNAVINPQPVAPSVLISLPSDNESFYAPAKITIIAEASDADGTVTKVEFFNGNTKIGEDLTAPYSLEWENVQAGNYTITAKATDNDGASTISEVVHIIVECPEVQLIIPNVYAMDPSVDLKNTLYIGYGPSSLTLTALVLDNQNFSYSWNTGDQTTSIEVSEAGTYTVTVTYGGGCQASASINISVLDVSCGNSTDKVQLCHNGKIICVASSAVQSHLDHGDRLGSCLSDETNDSEVASAVVYPNPLQDYLYVSASELVANAKISLYNFYGNRINEVAFTTVPQKMYVGDLIMGTYFIVIQNGNQISQYTVIKK</sequence>
<gene>
    <name evidence="5" type="ORF">GCM10022395_21130</name>
</gene>
<dbReference type="NCBIfam" id="TIGR04183">
    <property type="entry name" value="Por_Secre_tail"/>
    <property type="match status" value="1"/>
</dbReference>
<dbReference type="Pfam" id="PF12708">
    <property type="entry name" value="Pect-lyase_RHGA_epim"/>
    <property type="match status" value="1"/>
</dbReference>